<evidence type="ECO:0000313" key="3">
    <source>
        <dbReference type="Proteomes" id="UP000654075"/>
    </source>
</evidence>
<evidence type="ECO:0000256" key="1">
    <source>
        <dbReference type="SAM" id="Coils"/>
    </source>
</evidence>
<dbReference type="Proteomes" id="UP000654075">
    <property type="component" value="Unassembled WGS sequence"/>
</dbReference>
<comment type="caution">
    <text evidence="2">The sequence shown here is derived from an EMBL/GenBank/DDBJ whole genome shotgun (WGS) entry which is preliminary data.</text>
</comment>
<gene>
    <name evidence="2" type="ORF">PGLA1383_LOCUS5462</name>
</gene>
<feature type="coiled-coil region" evidence="1">
    <location>
        <begin position="6"/>
        <end position="40"/>
    </location>
</feature>
<organism evidence="2 3">
    <name type="scientific">Polarella glacialis</name>
    <name type="common">Dinoflagellate</name>
    <dbReference type="NCBI Taxonomy" id="89957"/>
    <lineage>
        <taxon>Eukaryota</taxon>
        <taxon>Sar</taxon>
        <taxon>Alveolata</taxon>
        <taxon>Dinophyceae</taxon>
        <taxon>Suessiales</taxon>
        <taxon>Suessiaceae</taxon>
        <taxon>Polarella</taxon>
    </lineage>
</organism>
<evidence type="ECO:0000313" key="2">
    <source>
        <dbReference type="EMBL" id="CAE8586610.1"/>
    </source>
</evidence>
<keyword evidence="3" id="KW-1185">Reference proteome</keyword>
<feature type="coiled-coil region" evidence="1">
    <location>
        <begin position="198"/>
        <end position="232"/>
    </location>
</feature>
<proteinExistence type="predicted"/>
<dbReference type="AlphaFoldDB" id="A0A813DM81"/>
<accession>A0A813DM81</accession>
<protein>
    <submittedName>
        <fullName evidence="2">Uncharacterized protein</fullName>
    </submittedName>
</protein>
<name>A0A813DM81_POLGL</name>
<dbReference type="EMBL" id="CAJNNV010002150">
    <property type="protein sequence ID" value="CAE8586610.1"/>
    <property type="molecule type" value="Genomic_DNA"/>
</dbReference>
<keyword evidence="1" id="KW-0175">Coiled coil</keyword>
<sequence length="246" mass="26311">MAHDWRHELEIQVAQASKAVQLLSEEMRQAKASASKAQCQVGELSSRGGGSRLEDAGEAADIVEALAREWDVSFGERVARCDAASEGCERCVKVMEDRLRSFSSELRLQLVSEGEKLMDVLTPSLQVGKAEPLAAATAAAAAAAAEVFAAADERGSPQASFLRMSPLASSPARSPLRMFAASAAGTMEGGDGNANGLLASLSKRVTDQEQSMEELRRHNASLRSEMDGYQLEQKVTRSLAGLERRS</sequence>
<reference evidence="2" key="1">
    <citation type="submission" date="2021-02" db="EMBL/GenBank/DDBJ databases">
        <authorList>
            <person name="Dougan E. K."/>
            <person name="Rhodes N."/>
            <person name="Thang M."/>
            <person name="Chan C."/>
        </authorList>
    </citation>
    <scope>NUCLEOTIDE SEQUENCE</scope>
</reference>